<evidence type="ECO:0000256" key="1">
    <source>
        <dbReference type="SAM" id="Phobius"/>
    </source>
</evidence>
<comment type="caution">
    <text evidence="2">The sequence shown here is derived from an EMBL/GenBank/DDBJ whole genome shotgun (WGS) entry which is preliminary data.</text>
</comment>
<keyword evidence="1" id="KW-1133">Transmembrane helix</keyword>
<reference evidence="2" key="1">
    <citation type="submission" date="2019-02" db="EMBL/GenBank/DDBJ databases">
        <authorList>
            <person name="Li S.-H."/>
        </authorList>
    </citation>
    <scope>NUCLEOTIDE SEQUENCE</scope>
    <source>
        <strain evidence="2">IMCC14734</strain>
    </source>
</reference>
<evidence type="ECO:0000313" key="2">
    <source>
        <dbReference type="EMBL" id="MCX2982917.1"/>
    </source>
</evidence>
<keyword evidence="1" id="KW-0472">Membrane</keyword>
<keyword evidence="3" id="KW-1185">Reference proteome</keyword>
<proteinExistence type="predicted"/>
<evidence type="ECO:0000313" key="3">
    <source>
        <dbReference type="Proteomes" id="UP001143362"/>
    </source>
</evidence>
<sequence length="125" mass="13374">MNKVLKLLVLLPAVLFLVTGIRWLVAPAGVAPEFGVVLGHGVGLSSQVGDMSGFFLTLGICMLVALVTGRRTWYYPPVLLLSITALGRIVAWLFHDATLAVDLIAPEVVVSIILLVASRRLPDEA</sequence>
<organism evidence="2 3">
    <name type="scientific">Candidatus Litorirhabdus singularis</name>
    <dbReference type="NCBI Taxonomy" id="2518993"/>
    <lineage>
        <taxon>Bacteria</taxon>
        <taxon>Pseudomonadati</taxon>
        <taxon>Pseudomonadota</taxon>
        <taxon>Gammaproteobacteria</taxon>
        <taxon>Cellvibrionales</taxon>
        <taxon>Halieaceae</taxon>
        <taxon>Candidatus Litorirhabdus</taxon>
    </lineage>
</organism>
<gene>
    <name evidence="2" type="ORF">EYC98_18805</name>
</gene>
<name>A0ABT3TKQ6_9GAMM</name>
<feature type="transmembrane region" description="Helical" evidence="1">
    <location>
        <begin position="100"/>
        <end position="117"/>
    </location>
</feature>
<dbReference type="EMBL" id="SHNN01000004">
    <property type="protein sequence ID" value="MCX2982917.1"/>
    <property type="molecule type" value="Genomic_DNA"/>
</dbReference>
<feature type="transmembrane region" description="Helical" evidence="1">
    <location>
        <begin position="74"/>
        <end position="94"/>
    </location>
</feature>
<evidence type="ECO:0008006" key="4">
    <source>
        <dbReference type="Google" id="ProtNLM"/>
    </source>
</evidence>
<accession>A0ABT3TKQ6</accession>
<feature type="transmembrane region" description="Helical" evidence="1">
    <location>
        <begin position="51"/>
        <end position="67"/>
    </location>
</feature>
<protein>
    <recommendedName>
        <fullName evidence="4">DUF4345 domain-containing protein</fullName>
    </recommendedName>
</protein>
<dbReference type="Proteomes" id="UP001143362">
    <property type="component" value="Unassembled WGS sequence"/>
</dbReference>
<keyword evidence="1" id="KW-0812">Transmembrane</keyword>